<dbReference type="InterPro" id="IPR011042">
    <property type="entry name" value="6-blade_b-propeller_TolB-like"/>
</dbReference>
<dbReference type="SUPFAM" id="SSF52964">
    <property type="entry name" value="TolB, N-terminal domain"/>
    <property type="match status" value="1"/>
</dbReference>
<gene>
    <name evidence="5" type="ORF">Fokcrypt_00053</name>
</gene>
<organism evidence="5 6">
    <name type="scientific">Candidatus Fokinia crypta</name>
    <dbReference type="NCBI Taxonomy" id="1920990"/>
    <lineage>
        <taxon>Bacteria</taxon>
        <taxon>Pseudomonadati</taxon>
        <taxon>Pseudomonadota</taxon>
        <taxon>Alphaproteobacteria</taxon>
        <taxon>Rickettsiales</taxon>
        <taxon>Candidatus Midichloriaceae</taxon>
        <taxon>Candidatus Fokinia</taxon>
    </lineage>
</organism>
<evidence type="ECO:0000256" key="3">
    <source>
        <dbReference type="ARBA" id="ARBA00023306"/>
    </source>
</evidence>
<sequence>MCLSTFRRIVAFFLSSIVLSLAFANISHAVLELKVSQNRVRFVDCAILPFRSNALPISQKISTIIAKDLSFSGVFSVPDSKSFLEKVEFTGIPNFSLWKKSDTSLIVLGKVEYNKSTESLSISYKLFDVRLKEQVDAFSKVVQVSKWREVAHTISNRIYQYTTGRSGYFNTKIAFVKELKKAKKQITKLVISDYNGENAVYVTNGRNIVHDPRFTPCGTKLYYIEYWNHRTVVMKLDLESGSVKPVLSLKGTIFSINFSPDMKKMIFSIAYMGTTGLYEHFFKNGKTVPLLSVKNAIITNAQYSYDGTRMVFTSDHSGTNRIYFLDATTRKITPVSTGEGQYFTPSYSPDGSYIAFSKRLGGMFYLGIMKSDGSEERLLNSALLVDNVVWAPNGFGMMFSARKGNGGISNIYFVDINGHKESIVANHASSLSWNRMK</sequence>
<protein>
    <submittedName>
        <fullName evidence="5">Protein TolB</fullName>
    </submittedName>
</protein>
<proteinExistence type="inferred from homology"/>
<dbReference type="PANTHER" id="PTHR36842:SF1">
    <property type="entry name" value="PROTEIN TOLB"/>
    <property type="match status" value="1"/>
</dbReference>
<evidence type="ECO:0000313" key="5">
    <source>
        <dbReference type="EMBL" id="WPX97548.1"/>
    </source>
</evidence>
<comment type="similarity">
    <text evidence="1">Belongs to the TolB family.</text>
</comment>
<evidence type="ECO:0000259" key="4">
    <source>
        <dbReference type="Pfam" id="PF04052"/>
    </source>
</evidence>
<accession>A0ABZ0UQY1</accession>
<keyword evidence="2" id="KW-0132">Cell division</keyword>
<dbReference type="RefSeq" id="WP_323722209.1">
    <property type="nucleotide sequence ID" value="NZ_CP110343.1"/>
</dbReference>
<dbReference type="Proteomes" id="UP001325140">
    <property type="component" value="Chromosome"/>
</dbReference>
<reference evidence="5" key="1">
    <citation type="submission" date="2022-10" db="EMBL/GenBank/DDBJ databases">
        <title>Host association and intracellularity evolved multiple times independently in the Rickettsiales.</title>
        <authorList>
            <person name="Castelli M."/>
            <person name="Nardi T."/>
            <person name="Gammuto L."/>
            <person name="Bellinzona G."/>
            <person name="Sabaneyeva E."/>
            <person name="Potekhin A."/>
            <person name="Serra V."/>
            <person name="Petroni G."/>
            <person name="Sassera D."/>
        </authorList>
    </citation>
    <scope>NUCLEOTIDE SEQUENCE [LARGE SCALE GENOMIC DNA]</scope>
    <source>
        <strain evidence="5">US_Bl 11III1</strain>
    </source>
</reference>
<dbReference type="Gene3D" id="2.120.10.30">
    <property type="entry name" value="TolB, C-terminal domain"/>
    <property type="match status" value="1"/>
</dbReference>
<dbReference type="InterPro" id="IPR011659">
    <property type="entry name" value="WD40"/>
</dbReference>
<name>A0ABZ0UQY1_9RICK</name>
<evidence type="ECO:0000256" key="1">
    <source>
        <dbReference type="ARBA" id="ARBA00009820"/>
    </source>
</evidence>
<dbReference type="SUPFAM" id="SSF69304">
    <property type="entry name" value="Tricorn protease N-terminal domain"/>
    <property type="match status" value="1"/>
</dbReference>
<evidence type="ECO:0000256" key="2">
    <source>
        <dbReference type="ARBA" id="ARBA00022618"/>
    </source>
</evidence>
<dbReference type="Pfam" id="PF04052">
    <property type="entry name" value="TolB_N"/>
    <property type="match status" value="1"/>
</dbReference>
<dbReference type="Pfam" id="PF07676">
    <property type="entry name" value="PD40"/>
    <property type="match status" value="2"/>
</dbReference>
<dbReference type="EMBL" id="CP110343">
    <property type="protein sequence ID" value="WPX97548.1"/>
    <property type="molecule type" value="Genomic_DNA"/>
</dbReference>
<feature type="domain" description="TolB N-terminal" evidence="4">
    <location>
        <begin position="32"/>
        <end position="134"/>
    </location>
</feature>
<keyword evidence="3" id="KW-0131">Cell cycle</keyword>
<evidence type="ECO:0000313" key="6">
    <source>
        <dbReference type="Proteomes" id="UP001325140"/>
    </source>
</evidence>
<dbReference type="PANTHER" id="PTHR36842">
    <property type="entry name" value="PROTEIN TOLB HOMOLOG"/>
    <property type="match status" value="1"/>
</dbReference>
<dbReference type="InterPro" id="IPR007195">
    <property type="entry name" value="TolB_N"/>
</dbReference>
<dbReference type="Gene3D" id="3.40.50.10070">
    <property type="entry name" value="TolB, N-terminal domain"/>
    <property type="match status" value="1"/>
</dbReference>
<keyword evidence="6" id="KW-1185">Reference proteome</keyword>